<name>K5BA97_MYCHD</name>
<evidence type="ECO:0000313" key="9">
    <source>
        <dbReference type="Proteomes" id="UP000006265"/>
    </source>
</evidence>
<protein>
    <submittedName>
        <fullName evidence="8">Zinc-binding dehydrogenase family protein</fullName>
    </submittedName>
</protein>
<feature type="domain" description="Alcohol dehydrogenase-like C-terminal" evidence="6">
    <location>
        <begin position="189"/>
        <end position="261"/>
    </location>
</feature>
<gene>
    <name evidence="8" type="ORF">C731_4175</name>
</gene>
<dbReference type="SUPFAM" id="SSF50129">
    <property type="entry name" value="GroES-like"/>
    <property type="match status" value="1"/>
</dbReference>
<keyword evidence="2 5" id="KW-0479">Metal-binding</keyword>
<dbReference type="eggNOG" id="COG1063">
    <property type="taxonomic scope" value="Bacteria"/>
</dbReference>
<evidence type="ECO:0000256" key="3">
    <source>
        <dbReference type="ARBA" id="ARBA00022833"/>
    </source>
</evidence>
<dbReference type="OrthoDB" id="241504at2"/>
<dbReference type="STRING" id="1122247.GCA_000379865_01275"/>
<dbReference type="Proteomes" id="UP000006265">
    <property type="component" value="Unassembled WGS sequence"/>
</dbReference>
<dbReference type="PANTHER" id="PTHR42813">
    <property type="entry name" value="ZINC-TYPE ALCOHOL DEHYDROGENASE-LIKE"/>
    <property type="match status" value="1"/>
</dbReference>
<dbReference type="InterPro" id="IPR036291">
    <property type="entry name" value="NAD(P)-bd_dom_sf"/>
</dbReference>
<dbReference type="Gene3D" id="3.90.180.10">
    <property type="entry name" value="Medium-chain alcohol dehydrogenases, catalytic domain"/>
    <property type="match status" value="1"/>
</dbReference>
<dbReference type="InterPro" id="IPR002328">
    <property type="entry name" value="ADH_Zn_CS"/>
</dbReference>
<comment type="cofactor">
    <cofactor evidence="1 5">
        <name>Zn(2+)</name>
        <dbReference type="ChEBI" id="CHEBI:29105"/>
    </cofactor>
</comment>
<dbReference type="InterPro" id="IPR013149">
    <property type="entry name" value="ADH-like_C"/>
</dbReference>
<dbReference type="PATRIC" id="fig|1122247.3.peg.4005"/>
<evidence type="ECO:0000256" key="1">
    <source>
        <dbReference type="ARBA" id="ARBA00001947"/>
    </source>
</evidence>
<dbReference type="GO" id="GO:0008270">
    <property type="term" value="F:zinc ion binding"/>
    <property type="evidence" value="ECO:0007669"/>
    <property type="project" value="InterPro"/>
</dbReference>
<keyword evidence="3 5" id="KW-0862">Zinc</keyword>
<dbReference type="PROSITE" id="PS00059">
    <property type="entry name" value="ADH_ZINC"/>
    <property type="match status" value="1"/>
</dbReference>
<evidence type="ECO:0000259" key="6">
    <source>
        <dbReference type="Pfam" id="PF00107"/>
    </source>
</evidence>
<comment type="similarity">
    <text evidence="5">Belongs to the zinc-containing alcohol dehydrogenase family.</text>
</comment>
<reference evidence="8 9" key="1">
    <citation type="journal article" date="2012" name="J. Bacteriol.">
        <title>Genome sequence of Mycobacterium hassiacum DSM 44199, a rare source of heat-stable mycobacterial proteins.</title>
        <authorList>
            <person name="Tiago I."/>
            <person name="Maranha A."/>
            <person name="Mendes V."/>
            <person name="Alarico S."/>
            <person name="Moynihan P.J."/>
            <person name="Clarke A.J."/>
            <person name="Macedo-Ribeiro S."/>
            <person name="Pereira P.J."/>
            <person name="Empadinhas N."/>
        </authorList>
    </citation>
    <scope>NUCLEOTIDE SEQUENCE [LARGE SCALE GENOMIC DNA]</scope>
    <source>
        <strain evidence="9">DSM 44199 / CIP 105218 / JCM 12690 / 3849</strain>
    </source>
</reference>
<evidence type="ECO:0000313" key="8">
    <source>
        <dbReference type="EMBL" id="EKF21860.1"/>
    </source>
</evidence>
<evidence type="ECO:0000256" key="4">
    <source>
        <dbReference type="ARBA" id="ARBA00023002"/>
    </source>
</evidence>
<evidence type="ECO:0000259" key="7">
    <source>
        <dbReference type="Pfam" id="PF08240"/>
    </source>
</evidence>
<dbReference type="AlphaFoldDB" id="K5BA97"/>
<dbReference type="EMBL" id="AMRA01000112">
    <property type="protein sequence ID" value="EKF21860.1"/>
    <property type="molecule type" value="Genomic_DNA"/>
</dbReference>
<dbReference type="InterPro" id="IPR013154">
    <property type="entry name" value="ADH-like_N"/>
</dbReference>
<keyword evidence="9" id="KW-1185">Reference proteome</keyword>
<dbReference type="SUPFAM" id="SSF51735">
    <property type="entry name" value="NAD(P)-binding Rossmann-fold domains"/>
    <property type="match status" value="1"/>
</dbReference>
<sequence length="397" mass="42447">MRAVTWQGRRKVSVEEVPDPIVEEPTDAVIRVTSTNICGSDLHLYEVLGAFMTPGDILGHEAMGVVEEVGAAVDGLAVGDRVVIPFNISCGHCFMCGHGLQSQCETTQNRDQGTGAALFGYSKLYGEVPGGQAEYLQVPQASYTHIKVPDDGPDERYVYLSDVLPTAWQAVEYAEVPDGGTLVVLGLGPIGAMACRVAALRGNCRVIGVDLVPDRLEKARPYCTDVIDLRRGHAVEEAVEIVHDHTEGRGADSVIDAVGMEAHGSPVAETMQAAAGFLPKPVGRVVMKQAGVDRLAAFNTAVALVRRGGTVSLSGVYGGAADPINMMTLFDKQIRLRMGQANVKRWVPDIIGLLTDGGDPLGVETFATHRLPLDEAPQAYETFQKKADGMFKVVLKP</sequence>
<dbReference type="RefSeq" id="WP_005631154.1">
    <property type="nucleotide sequence ID" value="NZ_AMRA01000112.1"/>
</dbReference>
<evidence type="ECO:0000256" key="2">
    <source>
        <dbReference type="ARBA" id="ARBA00022723"/>
    </source>
</evidence>
<accession>K5BA97</accession>
<dbReference type="Pfam" id="PF08240">
    <property type="entry name" value="ADH_N"/>
    <property type="match status" value="1"/>
</dbReference>
<feature type="domain" description="Alcohol dehydrogenase-like N-terminal" evidence="7">
    <location>
        <begin position="25"/>
        <end position="147"/>
    </location>
</feature>
<dbReference type="Pfam" id="PF00107">
    <property type="entry name" value="ADH_zinc_N"/>
    <property type="match status" value="1"/>
</dbReference>
<dbReference type="GO" id="GO:0016491">
    <property type="term" value="F:oxidoreductase activity"/>
    <property type="evidence" value="ECO:0007669"/>
    <property type="project" value="UniProtKB-KW"/>
</dbReference>
<dbReference type="PANTHER" id="PTHR42813:SF2">
    <property type="entry name" value="DEHYDROGENASE, ZINC-CONTAINING, PUTATIVE (AFU_ORTHOLOGUE AFUA_2G02810)-RELATED"/>
    <property type="match status" value="1"/>
</dbReference>
<organism evidence="8 9">
    <name type="scientific">Mycolicibacterium hassiacum (strain DSM 44199 / CIP 105218 / JCM 12690 / 3849)</name>
    <name type="common">Mycobacterium hassiacum</name>
    <dbReference type="NCBI Taxonomy" id="1122247"/>
    <lineage>
        <taxon>Bacteria</taxon>
        <taxon>Bacillati</taxon>
        <taxon>Actinomycetota</taxon>
        <taxon>Actinomycetes</taxon>
        <taxon>Mycobacteriales</taxon>
        <taxon>Mycobacteriaceae</taxon>
        <taxon>Mycolicibacterium</taxon>
    </lineage>
</organism>
<comment type="caution">
    <text evidence="8">The sequence shown here is derived from an EMBL/GenBank/DDBJ whole genome shotgun (WGS) entry which is preliminary data.</text>
</comment>
<dbReference type="InterPro" id="IPR011032">
    <property type="entry name" value="GroES-like_sf"/>
</dbReference>
<dbReference type="Gene3D" id="3.40.50.720">
    <property type="entry name" value="NAD(P)-binding Rossmann-like Domain"/>
    <property type="match status" value="1"/>
</dbReference>
<proteinExistence type="inferred from homology"/>
<keyword evidence="4" id="KW-0560">Oxidoreductase</keyword>
<evidence type="ECO:0000256" key="5">
    <source>
        <dbReference type="RuleBase" id="RU361277"/>
    </source>
</evidence>